<keyword evidence="10" id="KW-0325">Glycoprotein</keyword>
<sequence>MRKVDLNGEWTLAQVGRSKEIKGTVPGCVHADLIAAGEIDDPYYRDNEDHLQWIGEVDWVYSRSFEVSSEIVECDTVLLDCEGLDTFAEIRLNGVEIAKTDNMFRHWKVDTKNALKAGTNDISIIFRSTYPYIKQKQEEHPLHCVGRGETTVDGSNWVRKEQCNYGWDWGPILVTCGIWRSISVQAWSHAKIGDLKIEQSHIDDGKVRMLSKVGVTDFDAGSPATLECTLSYNGDVLNTNAVRVDGDELEVDFVVDQPQLWWPAGTGAQPLYDIEVKLLSSDGECLDSQRKRIGIRRLELIRETDEWGESFVFRANGRDFFAKGANWIPADTFDARVTSEQLRDLLVSAVDANMNCIRVWGGGLYERDEFYDLCDELGLVVWQDFMFACSAYPAHEKSFLENVRQEAIDNVKRLRHHASIILWCGNNELEQIDPVIGDGERQMRWHHYSELFDKLLKEVVDSCDGERTYWPSSEHSPVGNRVGYDEDGKKCSQDPRWGDAHLWDVWHGREPFEWYRGSYHRFCSEFGFQSFPHPATVESYTKESDRNITSYVMERHQRSPIGNSAIINYMLDWFRLPVGYENTVWLSQILQGFAIKYAVEHWRRNMPRCMGAVYWQLNDCWPVASWASIDSHYRWKALHYAARKFFAPVLISGVEKPESKSVEIHLTSDEVEQQELRVEAYWCCMNGDVELVYKETERTPRNGSRRVTDLDLSAVLERDGPRGGLLYLKALSGEEVITDNLVYFAKPKHLDFGKPEITTELSSNDAGDSILTVSTDKPSFCVWLGIEGDPDVRWSDNFFPLMPGHPVVVRMGESSKVEDLKTAIVVKDLTDTH</sequence>
<comment type="similarity">
    <text evidence="13">Belongs to the glycosyl hydrolase 2 family. Beta-mannosidase B subfamily.</text>
</comment>
<evidence type="ECO:0000256" key="7">
    <source>
        <dbReference type="ARBA" id="ARBA00022525"/>
    </source>
</evidence>
<accession>A0A934S4Z3</accession>
<evidence type="ECO:0000259" key="18">
    <source>
        <dbReference type="Pfam" id="PF17786"/>
    </source>
</evidence>
<evidence type="ECO:0000259" key="16">
    <source>
        <dbReference type="Pfam" id="PF00703"/>
    </source>
</evidence>
<evidence type="ECO:0000313" key="21">
    <source>
        <dbReference type="Proteomes" id="UP000617628"/>
    </source>
</evidence>
<keyword evidence="9 20" id="KW-0378">Hydrolase</keyword>
<comment type="pathway">
    <text evidence="4">Glycan metabolism; N-glycan degradation.</text>
</comment>
<dbReference type="EC" id="3.2.1.25" evidence="6"/>
<dbReference type="InterPro" id="IPR013783">
    <property type="entry name" value="Ig-like_fold"/>
</dbReference>
<dbReference type="InterPro" id="IPR041625">
    <property type="entry name" value="Beta-mannosidase_Ig"/>
</dbReference>
<dbReference type="Pfam" id="PF00703">
    <property type="entry name" value="Glyco_hydro_2"/>
    <property type="match status" value="1"/>
</dbReference>
<evidence type="ECO:0000313" key="20">
    <source>
        <dbReference type="EMBL" id="MBK1879078.1"/>
    </source>
</evidence>
<dbReference type="GO" id="GO:0005975">
    <property type="term" value="P:carbohydrate metabolic process"/>
    <property type="evidence" value="ECO:0007669"/>
    <property type="project" value="InterPro"/>
</dbReference>
<dbReference type="Gene3D" id="2.60.120.260">
    <property type="entry name" value="Galactose-binding domain-like"/>
    <property type="match status" value="1"/>
</dbReference>
<dbReference type="Pfam" id="PF17786">
    <property type="entry name" value="Mannosidase_ig"/>
    <property type="match status" value="1"/>
</dbReference>
<feature type="domain" description="Beta-mannosidase-like galactose-binding" evidence="19">
    <location>
        <begin position="10"/>
        <end position="180"/>
    </location>
</feature>
<comment type="subunit">
    <text evidence="5">Homodimer.</text>
</comment>
<evidence type="ECO:0000259" key="17">
    <source>
        <dbReference type="Pfam" id="PF17753"/>
    </source>
</evidence>
<dbReference type="InterPro" id="IPR041447">
    <property type="entry name" value="Mannosidase_ig"/>
</dbReference>
<dbReference type="RefSeq" id="WP_200357291.1">
    <property type="nucleotide sequence ID" value="NZ_JAENIL010000040.1"/>
</dbReference>
<comment type="subcellular location">
    <subcellularLocation>
        <location evidence="2">Lysosome</location>
    </subcellularLocation>
    <subcellularLocation>
        <location evidence="3">Secreted</location>
    </subcellularLocation>
</comment>
<keyword evidence="21" id="KW-1185">Reference proteome</keyword>
<feature type="domain" description="Mannosidase Ig/CBM-like" evidence="18">
    <location>
        <begin position="661"/>
        <end position="749"/>
    </location>
</feature>
<evidence type="ECO:0000256" key="1">
    <source>
        <dbReference type="ARBA" id="ARBA00000829"/>
    </source>
</evidence>
<evidence type="ECO:0000256" key="8">
    <source>
        <dbReference type="ARBA" id="ARBA00022729"/>
    </source>
</evidence>
<evidence type="ECO:0000256" key="13">
    <source>
        <dbReference type="ARBA" id="ARBA00038429"/>
    </source>
</evidence>
<protein>
    <recommendedName>
        <fullName evidence="14">Beta-mannosidase B</fullName>
        <ecNumber evidence="6">3.2.1.25</ecNumber>
    </recommendedName>
    <alternativeName>
        <fullName evidence="15">Mannanase B</fullName>
    </alternativeName>
</protein>
<evidence type="ECO:0000256" key="12">
    <source>
        <dbReference type="ARBA" id="ARBA00023295"/>
    </source>
</evidence>
<dbReference type="Gene3D" id="2.60.40.10">
    <property type="entry name" value="Immunoglobulins"/>
    <property type="match status" value="3"/>
</dbReference>
<dbReference type="GO" id="GO:0005764">
    <property type="term" value="C:lysosome"/>
    <property type="evidence" value="ECO:0007669"/>
    <property type="project" value="UniProtKB-SubCell"/>
</dbReference>
<dbReference type="AlphaFoldDB" id="A0A934S4Z3"/>
<organism evidence="20 21">
    <name type="scientific">Pelagicoccus mobilis</name>
    <dbReference type="NCBI Taxonomy" id="415221"/>
    <lineage>
        <taxon>Bacteria</taxon>
        <taxon>Pseudomonadati</taxon>
        <taxon>Verrucomicrobiota</taxon>
        <taxon>Opitutia</taxon>
        <taxon>Puniceicoccales</taxon>
        <taxon>Pelagicoccaceae</taxon>
        <taxon>Pelagicoccus</taxon>
    </lineage>
</organism>
<keyword evidence="8" id="KW-0732">Signal</keyword>
<dbReference type="GO" id="GO:0005576">
    <property type="term" value="C:extracellular region"/>
    <property type="evidence" value="ECO:0007669"/>
    <property type="project" value="UniProtKB-SubCell"/>
</dbReference>
<feature type="domain" description="Beta-mannosidase Ig-fold" evidence="17">
    <location>
        <begin position="754"/>
        <end position="832"/>
    </location>
</feature>
<comment type="catalytic activity">
    <reaction evidence="1">
        <text>Hydrolysis of terminal, non-reducing beta-D-mannose residues in beta-D-mannosides.</text>
        <dbReference type="EC" id="3.2.1.25"/>
    </reaction>
</comment>
<dbReference type="Gene3D" id="3.20.20.80">
    <property type="entry name" value="Glycosidases"/>
    <property type="match status" value="1"/>
</dbReference>
<dbReference type="InterPro" id="IPR050887">
    <property type="entry name" value="Beta-mannosidase_GH2"/>
</dbReference>
<reference evidence="20" key="1">
    <citation type="submission" date="2021-01" db="EMBL/GenBank/DDBJ databases">
        <title>Modified the classification status of verrucomicrobia.</title>
        <authorList>
            <person name="Feng X."/>
        </authorList>
    </citation>
    <scope>NUCLEOTIDE SEQUENCE</scope>
    <source>
        <strain evidence="20">KCTC 13126</strain>
    </source>
</reference>
<dbReference type="Pfam" id="PF17753">
    <property type="entry name" value="Ig_mannosidase"/>
    <property type="match status" value="1"/>
</dbReference>
<dbReference type="PANTHER" id="PTHR43730:SF1">
    <property type="entry name" value="BETA-MANNOSIDASE"/>
    <property type="match status" value="1"/>
</dbReference>
<evidence type="ECO:0000259" key="19">
    <source>
        <dbReference type="Pfam" id="PF22666"/>
    </source>
</evidence>
<evidence type="ECO:0000256" key="6">
    <source>
        <dbReference type="ARBA" id="ARBA00012754"/>
    </source>
</evidence>
<evidence type="ECO:0000256" key="14">
    <source>
        <dbReference type="ARBA" id="ARBA00041069"/>
    </source>
</evidence>
<evidence type="ECO:0000256" key="9">
    <source>
        <dbReference type="ARBA" id="ARBA00022801"/>
    </source>
</evidence>
<evidence type="ECO:0000256" key="5">
    <source>
        <dbReference type="ARBA" id="ARBA00011738"/>
    </source>
</evidence>
<dbReference type="FunFam" id="3.20.20.80:FF:000050">
    <property type="entry name" value="Beta-mannosidase B"/>
    <property type="match status" value="1"/>
</dbReference>
<dbReference type="EMBL" id="JAENIL010000040">
    <property type="protein sequence ID" value="MBK1879078.1"/>
    <property type="molecule type" value="Genomic_DNA"/>
</dbReference>
<dbReference type="InterPro" id="IPR008979">
    <property type="entry name" value="Galactose-bd-like_sf"/>
</dbReference>
<dbReference type="GO" id="GO:0004567">
    <property type="term" value="F:beta-mannosidase activity"/>
    <property type="evidence" value="ECO:0007669"/>
    <property type="project" value="UniProtKB-EC"/>
</dbReference>
<dbReference type="InterPro" id="IPR006102">
    <property type="entry name" value="Ig-like_GH2"/>
</dbReference>
<feature type="domain" description="Glycoside hydrolase family 2 immunoglobulin-like beta-sandwich" evidence="16">
    <location>
        <begin position="191"/>
        <end position="296"/>
    </location>
</feature>
<dbReference type="InterPro" id="IPR017853">
    <property type="entry name" value="GH"/>
</dbReference>
<keyword evidence="7" id="KW-0964">Secreted</keyword>
<dbReference type="GO" id="GO:0006516">
    <property type="term" value="P:glycoprotein catabolic process"/>
    <property type="evidence" value="ECO:0007669"/>
    <property type="project" value="TreeGrafter"/>
</dbReference>
<name>A0A934S4Z3_9BACT</name>
<evidence type="ECO:0000256" key="3">
    <source>
        <dbReference type="ARBA" id="ARBA00004613"/>
    </source>
</evidence>
<dbReference type="Proteomes" id="UP000617628">
    <property type="component" value="Unassembled WGS sequence"/>
</dbReference>
<dbReference type="PANTHER" id="PTHR43730">
    <property type="entry name" value="BETA-MANNOSIDASE"/>
    <property type="match status" value="1"/>
</dbReference>
<dbReference type="SUPFAM" id="SSF49785">
    <property type="entry name" value="Galactose-binding domain-like"/>
    <property type="match status" value="1"/>
</dbReference>
<evidence type="ECO:0000256" key="4">
    <source>
        <dbReference type="ARBA" id="ARBA00004740"/>
    </source>
</evidence>
<dbReference type="InterPro" id="IPR036156">
    <property type="entry name" value="Beta-gal/glucu_dom_sf"/>
</dbReference>
<proteinExistence type="inferred from homology"/>
<dbReference type="SUPFAM" id="SSF49303">
    <property type="entry name" value="beta-Galactosidase/glucuronidase domain"/>
    <property type="match status" value="3"/>
</dbReference>
<evidence type="ECO:0000256" key="10">
    <source>
        <dbReference type="ARBA" id="ARBA00023180"/>
    </source>
</evidence>
<gene>
    <name evidence="20" type="ORF">JIN87_19495</name>
</gene>
<dbReference type="SUPFAM" id="SSF51445">
    <property type="entry name" value="(Trans)glycosidases"/>
    <property type="match status" value="1"/>
</dbReference>
<comment type="caution">
    <text evidence="20">The sequence shown here is derived from an EMBL/GenBank/DDBJ whole genome shotgun (WGS) entry which is preliminary data.</text>
</comment>
<evidence type="ECO:0000256" key="2">
    <source>
        <dbReference type="ARBA" id="ARBA00004371"/>
    </source>
</evidence>
<keyword evidence="11" id="KW-0458">Lysosome</keyword>
<dbReference type="FunFam" id="2.60.120.260:FF:000060">
    <property type="entry name" value="Probable beta-mannosidase"/>
    <property type="match status" value="1"/>
</dbReference>
<keyword evidence="12" id="KW-0326">Glycosidase</keyword>
<evidence type="ECO:0000256" key="11">
    <source>
        <dbReference type="ARBA" id="ARBA00023228"/>
    </source>
</evidence>
<evidence type="ECO:0000256" key="15">
    <source>
        <dbReference type="ARBA" id="ARBA00041614"/>
    </source>
</evidence>
<dbReference type="Pfam" id="PF22666">
    <property type="entry name" value="Glyco_hydro_2_N2"/>
    <property type="match status" value="1"/>
</dbReference>
<dbReference type="InterPro" id="IPR054593">
    <property type="entry name" value="Beta-mannosidase-like_N2"/>
</dbReference>